<keyword evidence="4 6" id="KW-0862">Zinc</keyword>
<accession>A0A840TJY7</accession>
<reference evidence="7 8" key="1">
    <citation type="submission" date="2020-08" db="EMBL/GenBank/DDBJ databases">
        <title>Genomic Encyclopedia of Type Strains, Phase IV (KMG-IV): sequencing the most valuable type-strain genomes for metagenomic binning, comparative biology and taxonomic classification.</title>
        <authorList>
            <person name="Goeker M."/>
        </authorList>
    </citation>
    <scope>NUCLEOTIDE SEQUENCE [LARGE SCALE GENOMIC DNA]</scope>
    <source>
        <strain evidence="7 8">DSM 105074</strain>
    </source>
</reference>
<dbReference type="PIRSF" id="PIRSF006625">
    <property type="entry name" value="KduI"/>
    <property type="match status" value="1"/>
</dbReference>
<dbReference type="InterPro" id="IPR011051">
    <property type="entry name" value="RmlC_Cupin_sf"/>
</dbReference>
<proteinExistence type="inferred from homology"/>
<dbReference type="EC" id="5.3.1.17" evidence="6"/>
<evidence type="ECO:0000313" key="7">
    <source>
        <dbReference type="EMBL" id="MBB5283734.1"/>
    </source>
</evidence>
<comment type="cofactor">
    <cofactor evidence="6">
        <name>Zn(2+)</name>
        <dbReference type="ChEBI" id="CHEBI:29105"/>
    </cofactor>
    <text evidence="6">Binds 1 zinc ion per subunit.</text>
</comment>
<comment type="caution">
    <text evidence="7">The sequence shown here is derived from an EMBL/GenBank/DDBJ whole genome shotgun (WGS) entry which is preliminary data.</text>
</comment>
<dbReference type="RefSeq" id="WP_184173382.1">
    <property type="nucleotide sequence ID" value="NZ_JACHGF010000002.1"/>
</dbReference>
<dbReference type="Pfam" id="PF04962">
    <property type="entry name" value="KduI"/>
    <property type="match status" value="1"/>
</dbReference>
<feature type="binding site" evidence="6">
    <location>
        <position position="197"/>
    </location>
    <ligand>
        <name>Zn(2+)</name>
        <dbReference type="ChEBI" id="CHEBI:29105"/>
    </ligand>
</feature>
<dbReference type="Proteomes" id="UP000557307">
    <property type="component" value="Unassembled WGS sequence"/>
</dbReference>
<comment type="catalytic activity">
    <reaction evidence="1 6">
        <text>5-dehydro-4-deoxy-D-glucuronate = 3-deoxy-D-glycero-2,5-hexodiulosonate</text>
        <dbReference type="Rhea" id="RHEA:23896"/>
        <dbReference type="ChEBI" id="CHEBI:17117"/>
        <dbReference type="ChEBI" id="CHEBI:29071"/>
        <dbReference type="EC" id="5.3.1.17"/>
    </reaction>
</comment>
<evidence type="ECO:0000256" key="1">
    <source>
        <dbReference type="ARBA" id="ARBA00000552"/>
    </source>
</evidence>
<keyword evidence="5 6" id="KW-0413">Isomerase</keyword>
<dbReference type="GO" id="GO:0042840">
    <property type="term" value="P:D-glucuronate catabolic process"/>
    <property type="evidence" value="ECO:0007669"/>
    <property type="project" value="TreeGrafter"/>
</dbReference>
<sequence length="279" mass="31438">METTQVRVESGRTEVVRMSNGELRKNFLVEDLFAQDQIKWVYSHYDRMMIGGAAPGTAPLDLETQPVLRTPYFLERREMGVVNLGGKGIVEVEGEDFGLEKLGGMYLGRGTRRVQFRSESASDPALFYLLSAPAHQAYPTVCLTQAEAGPMTIGHPLTANQRTIYKYIHPEGVQSCQLVMGVTVLSAGSVWNTMPTHVHDRRMEVYCYFDLPEHQRVLHLMGEPHETRHLWLTNHQAVISPPWSVHTGCGTSHYSFVWGMAGENQDYTDQDPIDLSSLR</sequence>
<dbReference type="GO" id="GO:0019698">
    <property type="term" value="P:D-galacturonate catabolic process"/>
    <property type="evidence" value="ECO:0007669"/>
    <property type="project" value="TreeGrafter"/>
</dbReference>
<dbReference type="PANTHER" id="PTHR38461:SF1">
    <property type="entry name" value="4-DEOXY-L-THREO-5-HEXOSULOSE-URONATE KETOL-ISOMERASE"/>
    <property type="match status" value="1"/>
</dbReference>
<dbReference type="SUPFAM" id="SSF51182">
    <property type="entry name" value="RmlC-like cupins"/>
    <property type="match status" value="1"/>
</dbReference>
<dbReference type="InterPro" id="IPR007045">
    <property type="entry name" value="KduI"/>
</dbReference>
<gene>
    <name evidence="6" type="primary">kduI</name>
    <name evidence="7" type="ORF">HNQ92_001860</name>
</gene>
<evidence type="ECO:0000256" key="3">
    <source>
        <dbReference type="ARBA" id="ARBA00022723"/>
    </source>
</evidence>
<feature type="binding site" evidence="6">
    <location>
        <position position="204"/>
    </location>
    <ligand>
        <name>Zn(2+)</name>
        <dbReference type="ChEBI" id="CHEBI:29105"/>
    </ligand>
</feature>
<dbReference type="EMBL" id="JACHGF010000002">
    <property type="protein sequence ID" value="MBB5283734.1"/>
    <property type="molecule type" value="Genomic_DNA"/>
</dbReference>
<dbReference type="CDD" id="cd20491">
    <property type="entry name" value="cupin_KduI_C"/>
    <property type="match status" value="1"/>
</dbReference>
<dbReference type="InterPro" id="IPR021120">
    <property type="entry name" value="KduI/IolB_isomerase"/>
</dbReference>
<protein>
    <recommendedName>
        <fullName evidence="6">4-deoxy-L-threo-5-hexosulose-uronate ketol-isomerase</fullName>
        <ecNumber evidence="6">5.3.1.17</ecNumber>
    </recommendedName>
    <alternativeName>
        <fullName evidence="6">5-keto-4-deoxyuronate isomerase</fullName>
    </alternativeName>
    <alternativeName>
        <fullName evidence="6">DKI isomerase</fullName>
    </alternativeName>
</protein>
<dbReference type="AlphaFoldDB" id="A0A840TJY7"/>
<keyword evidence="3 6" id="KW-0479">Metal-binding</keyword>
<dbReference type="CDD" id="cd20294">
    <property type="entry name" value="cupin_KduI_N"/>
    <property type="match status" value="1"/>
</dbReference>
<evidence type="ECO:0000256" key="4">
    <source>
        <dbReference type="ARBA" id="ARBA00022833"/>
    </source>
</evidence>
<name>A0A840TJY7_9BACT</name>
<organism evidence="7 8">
    <name type="scientific">Rhabdobacter roseus</name>
    <dbReference type="NCBI Taxonomy" id="1655419"/>
    <lineage>
        <taxon>Bacteria</taxon>
        <taxon>Pseudomonadati</taxon>
        <taxon>Bacteroidota</taxon>
        <taxon>Cytophagia</taxon>
        <taxon>Cytophagales</taxon>
        <taxon>Cytophagaceae</taxon>
        <taxon>Rhabdobacter</taxon>
    </lineage>
</organism>
<comment type="pathway">
    <text evidence="6">Glycan metabolism; pectin degradation; 2-dehydro-3-deoxy-D-gluconate from pectin: step 4/5.</text>
</comment>
<dbReference type="Gene3D" id="2.60.120.10">
    <property type="entry name" value="Jelly Rolls"/>
    <property type="match status" value="1"/>
</dbReference>
<dbReference type="GO" id="GO:0008697">
    <property type="term" value="F:4-deoxy-L-threo-5-hexosulose-uronate ketol-isomerase activity"/>
    <property type="evidence" value="ECO:0007669"/>
    <property type="project" value="UniProtKB-UniRule"/>
</dbReference>
<evidence type="ECO:0000256" key="5">
    <source>
        <dbReference type="ARBA" id="ARBA00023235"/>
    </source>
</evidence>
<comment type="similarity">
    <text evidence="2 6">Belongs to the KduI family.</text>
</comment>
<dbReference type="InterPro" id="IPR014710">
    <property type="entry name" value="RmlC-like_jellyroll"/>
</dbReference>
<dbReference type="Gene3D" id="2.60.120.520">
    <property type="entry name" value="pectin degrading enzyme 5-keto 4- deoxyuronate isomerase, domain 1"/>
    <property type="match status" value="1"/>
</dbReference>
<dbReference type="InterPro" id="IPR027449">
    <property type="entry name" value="KduI_N"/>
</dbReference>
<dbReference type="UniPathway" id="UPA00545">
    <property type="reaction ID" value="UER00826"/>
</dbReference>
<dbReference type="NCBIfam" id="NF002091">
    <property type="entry name" value="PRK00924.1"/>
    <property type="match status" value="1"/>
</dbReference>
<feature type="binding site" evidence="6">
    <location>
        <position position="199"/>
    </location>
    <ligand>
        <name>Zn(2+)</name>
        <dbReference type="ChEBI" id="CHEBI:29105"/>
    </ligand>
</feature>
<feature type="binding site" evidence="6">
    <location>
        <position position="246"/>
    </location>
    <ligand>
        <name>Zn(2+)</name>
        <dbReference type="ChEBI" id="CHEBI:29105"/>
    </ligand>
</feature>
<evidence type="ECO:0000256" key="6">
    <source>
        <dbReference type="HAMAP-Rule" id="MF_00687"/>
    </source>
</evidence>
<comment type="function">
    <text evidence="6">Catalyzes the isomerization of 5-dehydro-4-deoxy-D-glucuronate to 3-deoxy-D-glycero-2,5-hexodiulosonate.</text>
</comment>
<dbReference type="GO" id="GO:0045490">
    <property type="term" value="P:pectin catabolic process"/>
    <property type="evidence" value="ECO:0007669"/>
    <property type="project" value="UniProtKB-UniRule"/>
</dbReference>
<keyword evidence="8" id="KW-1185">Reference proteome</keyword>
<evidence type="ECO:0000256" key="2">
    <source>
        <dbReference type="ARBA" id="ARBA00008086"/>
    </source>
</evidence>
<dbReference type="GO" id="GO:0008270">
    <property type="term" value="F:zinc ion binding"/>
    <property type="evidence" value="ECO:0007669"/>
    <property type="project" value="UniProtKB-UniRule"/>
</dbReference>
<dbReference type="PANTHER" id="PTHR38461">
    <property type="entry name" value="4-DEOXY-L-THREO-5-HEXOSULOSE-URONATE KETOL-ISOMERASE"/>
    <property type="match status" value="1"/>
</dbReference>
<dbReference type="HAMAP" id="MF_00687">
    <property type="entry name" value="KduI"/>
    <property type="match status" value="1"/>
</dbReference>
<evidence type="ECO:0000313" key="8">
    <source>
        <dbReference type="Proteomes" id="UP000557307"/>
    </source>
</evidence>